<comment type="caution">
    <text evidence="2">The sequence shown here is derived from an EMBL/GenBank/DDBJ whole genome shotgun (WGS) entry which is preliminary data.</text>
</comment>
<gene>
    <name evidence="2" type="ORF">LCGC14_1087530</name>
</gene>
<dbReference type="Pfam" id="PF06048">
    <property type="entry name" value="DUF927"/>
    <property type="match status" value="1"/>
</dbReference>
<feature type="domain" description="DUF927" evidence="1">
    <location>
        <begin position="433"/>
        <end position="671"/>
    </location>
</feature>
<protein>
    <recommendedName>
        <fullName evidence="1">DUF927 domain-containing protein</fullName>
    </recommendedName>
</protein>
<organism evidence="2">
    <name type="scientific">marine sediment metagenome</name>
    <dbReference type="NCBI Taxonomy" id="412755"/>
    <lineage>
        <taxon>unclassified sequences</taxon>
        <taxon>metagenomes</taxon>
        <taxon>ecological metagenomes</taxon>
    </lineage>
</organism>
<dbReference type="EMBL" id="LAZR01004808">
    <property type="protein sequence ID" value="KKN05414.1"/>
    <property type="molecule type" value="Genomic_DNA"/>
</dbReference>
<evidence type="ECO:0000313" key="2">
    <source>
        <dbReference type="EMBL" id="KKN05414.1"/>
    </source>
</evidence>
<accession>A0A0F9MHS4</accession>
<name>A0A0F9MHS4_9ZZZZ</name>
<sequence>MKLSDFLNAVVPEGTMVIGKKAANFRHTVCKSQAVALATIKKLAGSSDDIYFALATFKQGFHTNAKGKKVLRVRENISQLKALWFDIDFKDGLSDPTVVVAALREFSNATGMPAPSILVHSGNGVHVYWTLTESVPYARWQPMANKLKELALGHKLSIDSVCTADGCRVLRPPGTRNFKDPLVPKPVYFLYDRGRLYDPAALEVALAGVLPNAQAGVGGVDDGLGSVPAYAKGLLGNVQEFSGAGVGSYAPVESFFAQITGECGVAKHWAVTKGSDCTEPEWTAALQLLKHCTDGELWVHELSSGHSDYDADSTNEKFARRKENNAGPTLCRTLSAYRPDICAACPHNGKIKTPIVLGVEVTVQTAGGIALTSWRINPDGRGMDRKMLNPDTMLYEWLPALRRVFENVNATESVLTKFFELHFKVRMQGAKDIQIILPTGHLGNDNKLRETMASFGAPLRGSELTPFKDFMGTWLEKLQKERDIASVTEQLGWVKDSDGNVEGFSAGTTTYMSDGTEKIGVRIAKEFLAVGRMYEVSGTKAPWLRVSKFLAEQNNPAFTAIIASAFAAPLLSFTGVQGSILSLVSTESGVGKTSALKCAQAVWGSPTHGMNSIEDTRLSVARKLGFLNNLPAYWDELRGEKTMEEFCHLAFQVAQGKEKSRLDSTATMRDVNTWETMVIAASNESIFDLMGSYSAGSDAGVARTYEIIVHPFESERSRAEIAMLFETLNGNYGHAGQEYAKYLAMHHKEIKVMVGKMFSSLSAQGQMKPQERFWFSMMTSLIIGAGLAKKIGLVDIDVRTLGHYLLKNVTQLRTRSSASMLGSTPSELIAAYMQQHQDKGLIVDKLSRQGHSYTPSVISPPRADRIIFQLAQDDNVVRVAKGDFCSWLKRSKGINWSSVAESFKKDLYLSVAKTSLGLGTKWAMPRQYCMDMTLEFGEKK</sequence>
<evidence type="ECO:0000259" key="1">
    <source>
        <dbReference type="Pfam" id="PF06048"/>
    </source>
</evidence>
<dbReference type="AlphaFoldDB" id="A0A0F9MHS4"/>
<dbReference type="InterPro" id="IPR009270">
    <property type="entry name" value="DUF927"/>
</dbReference>
<reference evidence="2" key="1">
    <citation type="journal article" date="2015" name="Nature">
        <title>Complex archaea that bridge the gap between prokaryotes and eukaryotes.</title>
        <authorList>
            <person name="Spang A."/>
            <person name="Saw J.H."/>
            <person name="Jorgensen S.L."/>
            <person name="Zaremba-Niedzwiedzka K."/>
            <person name="Martijn J."/>
            <person name="Lind A.E."/>
            <person name="van Eijk R."/>
            <person name="Schleper C."/>
            <person name="Guy L."/>
            <person name="Ettema T.J."/>
        </authorList>
    </citation>
    <scope>NUCLEOTIDE SEQUENCE</scope>
</reference>
<proteinExistence type="predicted"/>